<organism evidence="5 6">
    <name type="scientific">Geothermobacter hydrogeniphilus</name>
    <dbReference type="NCBI Taxonomy" id="1969733"/>
    <lineage>
        <taxon>Bacteria</taxon>
        <taxon>Pseudomonadati</taxon>
        <taxon>Thermodesulfobacteriota</taxon>
        <taxon>Desulfuromonadia</taxon>
        <taxon>Desulfuromonadales</taxon>
        <taxon>Geothermobacteraceae</taxon>
        <taxon>Geothermobacter</taxon>
    </lineage>
</organism>
<evidence type="ECO:0000313" key="5">
    <source>
        <dbReference type="EMBL" id="PNU21496.1"/>
    </source>
</evidence>
<sequence>MLTIGVDTGGTFTDFIWRKGDQWGEYKLLSTPRNPAEAVLAGLRHIAGEKAVDLVHGSTVATNAILEKKGALTALVSNRGFEDVIEIGRQNRPRLYDLACRRNPPLVPGGLRFGLPGRIDNTGQELEPLSDEDLAALGEKLRGAQVESIAVCLLFSFANPHHELQVQKALEPLGIPVSLSHQTLSEFREYERASTTVINAYVSPKMRRYLTFLSEQIGSSRFRIMQSNGGSISAATAMLESVRTILSGPAGGAVGALEIGRQSGFEKLITFDMGGTSTDVCLIDGQLPLTTEAQIADYPVKVPMIDIHTVGAGGGSLATIDTGGSLQVGPESAGADPGPICYGRGTGITVTDANLYLGRMVADHFLGGGMQLQTERLQEPFRHLAKQLGIGTRELAEGILDIANTTMERAIKVISVERGFDPREFTLFSFGGAGGMHAAFLARLLQIPRVLIPRNPGILSACGMLMADVIKDYSQTIMRPADGLNPNEAEQLFQPLERRGEEELAAEGVAAGRTVHQRYLDMRYRGQSFELMVPFSEDFVAAFHRLHEKTYGYANPDKQVEVVNVRLRSLGRPRQQSLPEIDAGDAQPRPEASLDTRQVVFDRVEAATNIIDREKLRAGNRITGPCIIIEYSSTIVVPPFAVATVDKFGNLLLEIEDQKSD</sequence>
<dbReference type="PANTHER" id="PTHR11365">
    <property type="entry name" value="5-OXOPROLINASE RELATED"/>
    <property type="match status" value="1"/>
</dbReference>
<comment type="caution">
    <text evidence="5">The sequence shown here is derived from an EMBL/GenBank/DDBJ whole genome shotgun (WGS) entry which is preliminary data.</text>
</comment>
<dbReference type="InterPro" id="IPR002821">
    <property type="entry name" value="Hydantoinase_A"/>
</dbReference>
<dbReference type="Pfam" id="PF05378">
    <property type="entry name" value="Hydant_A_N"/>
    <property type="match status" value="1"/>
</dbReference>
<feature type="region of interest" description="Disordered" evidence="1">
    <location>
        <begin position="574"/>
        <end position="594"/>
    </location>
</feature>
<feature type="domain" description="Hydantoinase/oxoprolinase N-terminal" evidence="3">
    <location>
        <begin position="4"/>
        <end position="171"/>
    </location>
</feature>
<dbReference type="InterPro" id="IPR008040">
    <property type="entry name" value="Hydant_A_N"/>
</dbReference>
<proteinExistence type="predicted"/>
<feature type="domain" description="Hydantoinase A/oxoprolinase" evidence="2">
    <location>
        <begin position="192"/>
        <end position="472"/>
    </location>
</feature>
<dbReference type="InterPro" id="IPR045079">
    <property type="entry name" value="Oxoprolinase-like"/>
</dbReference>
<dbReference type="GO" id="GO:0005829">
    <property type="term" value="C:cytosol"/>
    <property type="evidence" value="ECO:0007669"/>
    <property type="project" value="TreeGrafter"/>
</dbReference>
<dbReference type="InterPro" id="IPR049517">
    <property type="entry name" value="ACX-like_C"/>
</dbReference>
<name>A0A2K2HDZ2_9BACT</name>
<gene>
    <name evidence="5" type="ORF">C2E25_01130</name>
</gene>
<evidence type="ECO:0000259" key="3">
    <source>
        <dbReference type="Pfam" id="PF05378"/>
    </source>
</evidence>
<evidence type="ECO:0000259" key="4">
    <source>
        <dbReference type="Pfam" id="PF19278"/>
    </source>
</evidence>
<dbReference type="GO" id="GO:0006749">
    <property type="term" value="P:glutathione metabolic process"/>
    <property type="evidence" value="ECO:0007669"/>
    <property type="project" value="TreeGrafter"/>
</dbReference>
<reference evidence="5 6" key="1">
    <citation type="journal article" date="2018" name="Genome Announc.">
        <title>Genome Sequence of Geothermobacter sp. HR-1 Iron Reducer from the Loihi Seamount.</title>
        <authorList>
            <person name="Smith H."/>
            <person name="Abuyen K."/>
            <person name="Tremblay J."/>
            <person name="Savalia P."/>
            <person name="Perez-Rodriguez I."/>
            <person name="Emerson D."/>
            <person name="Tully B."/>
            <person name="Amend J."/>
        </authorList>
    </citation>
    <scope>NUCLEOTIDE SEQUENCE [LARGE SCALE GENOMIC DNA]</scope>
    <source>
        <strain evidence="5 6">HR-1</strain>
    </source>
</reference>
<dbReference type="RefSeq" id="WP_103113982.1">
    <property type="nucleotide sequence ID" value="NZ_PPFX01000002.1"/>
</dbReference>
<dbReference type="GO" id="GO:0017168">
    <property type="term" value="F:5-oxoprolinase (ATP-hydrolyzing) activity"/>
    <property type="evidence" value="ECO:0007669"/>
    <property type="project" value="TreeGrafter"/>
</dbReference>
<feature type="domain" description="Acetophenone carboxylase-like C-terminal" evidence="4">
    <location>
        <begin position="490"/>
        <end position="648"/>
    </location>
</feature>
<dbReference type="Proteomes" id="UP000236340">
    <property type="component" value="Unassembled WGS sequence"/>
</dbReference>
<dbReference type="OrthoDB" id="9759608at2"/>
<dbReference type="Pfam" id="PF01968">
    <property type="entry name" value="Hydantoinase_A"/>
    <property type="match status" value="1"/>
</dbReference>
<dbReference type="PANTHER" id="PTHR11365:SF23">
    <property type="entry name" value="HYPOTHETICAL 5-OXOPROLINASE (EUROFUNG)-RELATED"/>
    <property type="match status" value="1"/>
</dbReference>
<evidence type="ECO:0000259" key="2">
    <source>
        <dbReference type="Pfam" id="PF01968"/>
    </source>
</evidence>
<dbReference type="EMBL" id="PPFX01000002">
    <property type="protein sequence ID" value="PNU21496.1"/>
    <property type="molecule type" value="Genomic_DNA"/>
</dbReference>
<evidence type="ECO:0000313" key="6">
    <source>
        <dbReference type="Proteomes" id="UP000236340"/>
    </source>
</evidence>
<evidence type="ECO:0000256" key="1">
    <source>
        <dbReference type="SAM" id="MobiDB-lite"/>
    </source>
</evidence>
<dbReference type="Pfam" id="PF19278">
    <property type="entry name" value="Hydant_A_C"/>
    <property type="match status" value="1"/>
</dbReference>
<protein>
    <submittedName>
        <fullName evidence="5">5-oxoprolinase</fullName>
    </submittedName>
</protein>
<dbReference type="AlphaFoldDB" id="A0A2K2HDZ2"/>
<accession>A0A2K2HDZ2</accession>